<protein>
    <submittedName>
        <fullName evidence="2">TIGR03619 family F420-dependent LLM class oxidoreductase</fullName>
        <ecNumber evidence="2">1.-.-.-</ecNumber>
    </submittedName>
</protein>
<feature type="domain" description="Luciferase-like" evidence="1">
    <location>
        <begin position="10"/>
        <end position="231"/>
    </location>
</feature>
<organism evidence="2 3">
    <name type="scientific">Spongiibacter pelagi</name>
    <dbReference type="NCBI Taxonomy" id="2760804"/>
    <lineage>
        <taxon>Bacteria</taxon>
        <taxon>Pseudomonadati</taxon>
        <taxon>Pseudomonadota</taxon>
        <taxon>Gammaproteobacteria</taxon>
        <taxon>Cellvibrionales</taxon>
        <taxon>Spongiibacteraceae</taxon>
        <taxon>Spongiibacter</taxon>
    </lineage>
</organism>
<dbReference type="EC" id="1.-.-.-" evidence="2"/>
<dbReference type="NCBIfam" id="TIGR03619">
    <property type="entry name" value="F420_Rv2161c"/>
    <property type="match status" value="1"/>
</dbReference>
<accession>A0A927GUN9</accession>
<dbReference type="AlphaFoldDB" id="A0A927GUN9"/>
<dbReference type="InterPro" id="IPR051260">
    <property type="entry name" value="Diverse_substr_monoxygenases"/>
</dbReference>
<gene>
    <name evidence="2" type="ORF">IB286_02145</name>
</gene>
<dbReference type="SUPFAM" id="SSF51679">
    <property type="entry name" value="Bacterial luciferase-like"/>
    <property type="match status" value="1"/>
</dbReference>
<evidence type="ECO:0000313" key="3">
    <source>
        <dbReference type="Proteomes" id="UP000610558"/>
    </source>
</evidence>
<proteinExistence type="predicted"/>
<dbReference type="PANTHER" id="PTHR30011:SF32">
    <property type="entry name" value="CONSERVED PROTEIN"/>
    <property type="match status" value="1"/>
</dbReference>
<dbReference type="InterPro" id="IPR011251">
    <property type="entry name" value="Luciferase-like_dom"/>
</dbReference>
<dbReference type="RefSeq" id="WP_190762008.1">
    <property type="nucleotide sequence ID" value="NZ_JACXLD010000001.1"/>
</dbReference>
<name>A0A927GUN9_9GAMM</name>
<keyword evidence="3" id="KW-1185">Reference proteome</keyword>
<comment type="caution">
    <text evidence="2">The sequence shown here is derived from an EMBL/GenBank/DDBJ whole genome shotgun (WGS) entry which is preliminary data.</text>
</comment>
<dbReference type="Pfam" id="PF00296">
    <property type="entry name" value="Bac_luciferase"/>
    <property type="match status" value="1"/>
</dbReference>
<dbReference type="PANTHER" id="PTHR30011">
    <property type="entry name" value="ALKANESULFONATE MONOOXYGENASE-RELATED"/>
    <property type="match status" value="1"/>
</dbReference>
<dbReference type="Proteomes" id="UP000610558">
    <property type="component" value="Unassembled WGS sequence"/>
</dbReference>
<evidence type="ECO:0000259" key="1">
    <source>
        <dbReference type="Pfam" id="PF00296"/>
    </source>
</evidence>
<sequence length="290" mass="32555">MKFAYHHSMCPPEEYVALAQEAESLGFDTITMPDSICYPKEASSKYPYNDDGSREFLDGVPFIEPFILTAYLAAKTEKIKFSTSVHKTAVHEPALIAKSIASLAVMTGNRFMYGVGISPWAEDFEITNTPWEKRGKRLDEMMEIINGAMSGEYFGYDGEIFQIPPFKICPAPSERPLLLVGGHSKPALRRAARLGDGWIGAGGDYDSIKAMIEEINGYRREYGRDHLPFEFQAMTAEAYSPDGIKRLEDLGVTEVLVAFRDVYASEPDKPLPEKMGMMRWYSDEVIAKSR</sequence>
<evidence type="ECO:0000313" key="2">
    <source>
        <dbReference type="EMBL" id="MBD2857791.1"/>
    </source>
</evidence>
<dbReference type="Gene3D" id="3.20.20.30">
    <property type="entry name" value="Luciferase-like domain"/>
    <property type="match status" value="1"/>
</dbReference>
<keyword evidence="2" id="KW-0560">Oxidoreductase</keyword>
<dbReference type="GO" id="GO:0016705">
    <property type="term" value="F:oxidoreductase activity, acting on paired donors, with incorporation or reduction of molecular oxygen"/>
    <property type="evidence" value="ECO:0007669"/>
    <property type="project" value="InterPro"/>
</dbReference>
<dbReference type="EMBL" id="JACXLD010000001">
    <property type="protein sequence ID" value="MBD2857791.1"/>
    <property type="molecule type" value="Genomic_DNA"/>
</dbReference>
<dbReference type="InterPro" id="IPR019921">
    <property type="entry name" value="Lucif-like_OxRdtase_Rv2161c"/>
</dbReference>
<dbReference type="InterPro" id="IPR036661">
    <property type="entry name" value="Luciferase-like_sf"/>
</dbReference>
<reference evidence="2" key="1">
    <citation type="submission" date="2020-09" db="EMBL/GenBank/DDBJ databases">
        <authorList>
            <person name="Yoon J.-W."/>
        </authorList>
    </citation>
    <scope>NUCLEOTIDE SEQUENCE</scope>
    <source>
        <strain evidence="2">KMU-158</strain>
    </source>
</reference>